<evidence type="ECO:0000256" key="15">
    <source>
        <dbReference type="ARBA" id="ARBA00022842"/>
    </source>
</evidence>
<dbReference type="Gene3D" id="1.10.274.10">
    <property type="entry name" value="PtsI, HPr-binding domain"/>
    <property type="match status" value="1"/>
</dbReference>
<feature type="domain" description="PEP-utilising enzyme mobile" evidence="22">
    <location>
        <begin position="148"/>
        <end position="218"/>
    </location>
</feature>
<dbReference type="NCBIfam" id="TIGR01417">
    <property type="entry name" value="PTS_I_fam"/>
    <property type="match status" value="1"/>
</dbReference>
<dbReference type="InterPro" id="IPR040442">
    <property type="entry name" value="Pyrv_kinase-like_dom_sf"/>
</dbReference>
<evidence type="ECO:0000256" key="9">
    <source>
        <dbReference type="ARBA" id="ARBA00022490"/>
    </source>
</evidence>
<dbReference type="Pfam" id="PF00391">
    <property type="entry name" value="PEP-utilizers"/>
    <property type="match status" value="1"/>
</dbReference>
<dbReference type="PANTHER" id="PTHR46244">
    <property type="entry name" value="PHOSPHOENOLPYRUVATE-PROTEIN PHOSPHOTRANSFERASE"/>
    <property type="match status" value="1"/>
</dbReference>
<dbReference type="SUPFAM" id="SSF52009">
    <property type="entry name" value="Phosphohistidine domain"/>
    <property type="match status" value="1"/>
</dbReference>
<evidence type="ECO:0000256" key="8">
    <source>
        <dbReference type="ARBA" id="ARBA00022448"/>
    </source>
</evidence>
<dbReference type="Pfam" id="PF02896">
    <property type="entry name" value="PEP-utilizers_C"/>
    <property type="match status" value="1"/>
</dbReference>
<keyword evidence="14 17" id="KW-0418">Kinase</keyword>
<keyword evidence="12 17" id="KW-0598">Phosphotransferase system</keyword>
<evidence type="ECO:0000256" key="12">
    <source>
        <dbReference type="ARBA" id="ARBA00022683"/>
    </source>
</evidence>
<dbReference type="InterPro" id="IPR024692">
    <property type="entry name" value="PTS_EI"/>
</dbReference>
<comment type="catalytic activity">
    <reaction evidence="1 17">
        <text>L-histidyl-[protein] + phosphoenolpyruvate = N(pros)-phospho-L-histidyl-[protein] + pyruvate</text>
        <dbReference type="Rhea" id="RHEA:23880"/>
        <dbReference type="Rhea" id="RHEA-COMP:9745"/>
        <dbReference type="Rhea" id="RHEA-COMP:9746"/>
        <dbReference type="ChEBI" id="CHEBI:15361"/>
        <dbReference type="ChEBI" id="CHEBI:29979"/>
        <dbReference type="ChEBI" id="CHEBI:58702"/>
        <dbReference type="ChEBI" id="CHEBI:64837"/>
        <dbReference type="EC" id="2.7.3.9"/>
    </reaction>
</comment>
<keyword evidence="9 17" id="KW-0963">Cytoplasm</keyword>
<name>A0A9D1PVI8_9SPIO</name>
<evidence type="ECO:0000256" key="11">
    <source>
        <dbReference type="ARBA" id="ARBA00022679"/>
    </source>
</evidence>
<gene>
    <name evidence="25" type="primary">ptsP</name>
    <name evidence="25" type="ORF">IAB12_06220</name>
</gene>
<dbReference type="PIRSF" id="PIRSF000732">
    <property type="entry name" value="PTS_enzyme_I"/>
    <property type="match status" value="1"/>
</dbReference>
<feature type="coiled-coil region" evidence="21">
    <location>
        <begin position="32"/>
        <end position="59"/>
    </location>
</feature>
<organism evidence="25 26">
    <name type="scientific">Candidatus Ornithospirochaeta avicola</name>
    <dbReference type="NCBI Taxonomy" id="2840896"/>
    <lineage>
        <taxon>Bacteria</taxon>
        <taxon>Pseudomonadati</taxon>
        <taxon>Spirochaetota</taxon>
        <taxon>Spirochaetia</taxon>
        <taxon>Spirochaetales</taxon>
        <taxon>Spirochaetaceae</taxon>
        <taxon>Spirochaetaceae incertae sedis</taxon>
        <taxon>Candidatus Ornithospirochaeta</taxon>
    </lineage>
</organism>
<evidence type="ECO:0000256" key="18">
    <source>
        <dbReference type="PIRSR" id="PIRSR000732-1"/>
    </source>
</evidence>
<evidence type="ECO:0000256" key="1">
    <source>
        <dbReference type="ARBA" id="ARBA00000683"/>
    </source>
</evidence>
<dbReference type="PROSITE" id="PS00742">
    <property type="entry name" value="PEP_ENZYMES_2"/>
    <property type="match status" value="1"/>
</dbReference>
<dbReference type="GO" id="GO:0005737">
    <property type="term" value="C:cytoplasm"/>
    <property type="evidence" value="ECO:0007669"/>
    <property type="project" value="UniProtKB-SubCell"/>
</dbReference>
<evidence type="ECO:0000256" key="3">
    <source>
        <dbReference type="ARBA" id="ARBA00002728"/>
    </source>
</evidence>
<keyword evidence="11 17" id="KW-0808">Transferase</keyword>
<dbReference type="InterPro" id="IPR008279">
    <property type="entry name" value="PEP-util_enz_mobile_dom"/>
</dbReference>
<dbReference type="InterPro" id="IPR050499">
    <property type="entry name" value="PEP-utilizing_PTS_enzyme"/>
</dbReference>
<evidence type="ECO:0000256" key="7">
    <source>
        <dbReference type="ARBA" id="ARBA00016544"/>
    </source>
</evidence>
<dbReference type="InterPro" id="IPR008731">
    <property type="entry name" value="PTS_EIN"/>
</dbReference>
<feature type="binding site" evidence="19">
    <location>
        <position position="461"/>
    </location>
    <ligand>
        <name>phosphoenolpyruvate</name>
        <dbReference type="ChEBI" id="CHEBI:58702"/>
    </ligand>
</feature>
<evidence type="ECO:0000256" key="2">
    <source>
        <dbReference type="ARBA" id="ARBA00001946"/>
    </source>
</evidence>
<dbReference type="InterPro" id="IPR036637">
    <property type="entry name" value="Phosphohistidine_dom_sf"/>
</dbReference>
<dbReference type="InterPro" id="IPR015813">
    <property type="entry name" value="Pyrv/PenolPyrv_kinase-like_dom"/>
</dbReference>
<comment type="function">
    <text evidence="3 17">General (non sugar-specific) component of the phosphoenolpyruvate-dependent sugar phosphotransferase system (sugar PTS). This major carbohydrate active-transport system catalyzes the phosphorylation of incoming sugar substrates concomitantly with their translocation across the cell membrane. Enzyme I transfers the phosphoryl group from phosphoenolpyruvate (PEP) to the phosphoryl carrier protein (HPr).</text>
</comment>
<feature type="binding site" evidence="20">
    <location>
        <position position="451"/>
    </location>
    <ligand>
        <name>Mg(2+)</name>
        <dbReference type="ChEBI" id="CHEBI:18420"/>
    </ligand>
</feature>
<evidence type="ECO:0000256" key="16">
    <source>
        <dbReference type="ARBA" id="ARBA00033235"/>
    </source>
</evidence>
<evidence type="ECO:0000256" key="4">
    <source>
        <dbReference type="ARBA" id="ARBA00004496"/>
    </source>
</evidence>
<feature type="coiled-coil region" evidence="21">
    <location>
        <begin position="225"/>
        <end position="255"/>
    </location>
</feature>
<accession>A0A9D1PVI8</accession>
<dbReference type="InterPro" id="IPR023151">
    <property type="entry name" value="PEP_util_CS"/>
</dbReference>
<dbReference type="AlphaFoldDB" id="A0A9D1PVI8"/>
<evidence type="ECO:0000259" key="23">
    <source>
        <dbReference type="Pfam" id="PF02896"/>
    </source>
</evidence>
<comment type="caution">
    <text evidence="25">The sequence shown here is derived from an EMBL/GenBank/DDBJ whole genome shotgun (WGS) entry which is preliminary data.</text>
</comment>
<evidence type="ECO:0000256" key="21">
    <source>
        <dbReference type="SAM" id="Coils"/>
    </source>
</evidence>
<reference evidence="25" key="2">
    <citation type="submission" date="2021-04" db="EMBL/GenBank/DDBJ databases">
        <authorList>
            <person name="Gilroy R."/>
        </authorList>
    </citation>
    <scope>NUCLEOTIDE SEQUENCE</scope>
    <source>
        <strain evidence="25">Gambia11-129</strain>
    </source>
</reference>
<evidence type="ECO:0000256" key="19">
    <source>
        <dbReference type="PIRSR" id="PIRSR000732-2"/>
    </source>
</evidence>
<evidence type="ECO:0000256" key="6">
    <source>
        <dbReference type="ARBA" id="ARBA00012232"/>
    </source>
</evidence>
<evidence type="ECO:0000313" key="26">
    <source>
        <dbReference type="Proteomes" id="UP000823936"/>
    </source>
</evidence>
<feature type="binding site" evidence="19">
    <location>
        <position position="292"/>
    </location>
    <ligand>
        <name>phosphoenolpyruvate</name>
        <dbReference type="ChEBI" id="CHEBI:58702"/>
    </ligand>
</feature>
<dbReference type="SUPFAM" id="SSF51621">
    <property type="entry name" value="Phosphoenolpyruvate/pyruvate domain"/>
    <property type="match status" value="1"/>
</dbReference>
<dbReference type="SUPFAM" id="SSF47831">
    <property type="entry name" value="Enzyme I of the PEP:sugar phosphotransferase system HPr-binding (sub)domain"/>
    <property type="match status" value="1"/>
</dbReference>
<dbReference type="PANTHER" id="PTHR46244:SF3">
    <property type="entry name" value="PHOSPHOENOLPYRUVATE-PROTEIN PHOSPHOTRANSFERASE"/>
    <property type="match status" value="1"/>
</dbReference>
<feature type="binding site" evidence="19">
    <location>
        <position position="328"/>
    </location>
    <ligand>
        <name>phosphoenolpyruvate</name>
        <dbReference type="ChEBI" id="CHEBI:58702"/>
    </ligand>
</feature>
<feature type="domain" description="PEP-utilising enzyme C-terminal" evidence="23">
    <location>
        <begin position="247"/>
        <end position="536"/>
    </location>
</feature>
<evidence type="ECO:0000259" key="22">
    <source>
        <dbReference type="Pfam" id="PF00391"/>
    </source>
</evidence>
<feature type="domain" description="Phosphotransferase system enzyme I N-terminal" evidence="24">
    <location>
        <begin position="5"/>
        <end position="124"/>
    </location>
</feature>
<feature type="binding site" evidence="20">
    <location>
        <position position="427"/>
    </location>
    <ligand>
        <name>Mg(2+)</name>
        <dbReference type="ChEBI" id="CHEBI:18420"/>
    </ligand>
</feature>
<dbReference type="EMBL" id="DXHU01000023">
    <property type="protein sequence ID" value="HIV99352.1"/>
    <property type="molecule type" value="Genomic_DNA"/>
</dbReference>
<dbReference type="GO" id="GO:0016301">
    <property type="term" value="F:kinase activity"/>
    <property type="evidence" value="ECO:0007669"/>
    <property type="project" value="UniProtKB-KW"/>
</dbReference>
<dbReference type="Proteomes" id="UP000823936">
    <property type="component" value="Unassembled WGS sequence"/>
</dbReference>
<comment type="cofactor">
    <cofactor evidence="2 17 20">
        <name>Mg(2+)</name>
        <dbReference type="ChEBI" id="CHEBI:18420"/>
    </cofactor>
</comment>
<evidence type="ECO:0000313" key="25">
    <source>
        <dbReference type="EMBL" id="HIV99352.1"/>
    </source>
</evidence>
<proteinExistence type="inferred from homology"/>
<evidence type="ECO:0000259" key="24">
    <source>
        <dbReference type="Pfam" id="PF05524"/>
    </source>
</evidence>
<keyword evidence="21" id="KW-0175">Coiled coil</keyword>
<feature type="active site" description="Proton donor" evidence="18">
    <location>
        <position position="498"/>
    </location>
</feature>
<dbReference type="GO" id="GO:0046872">
    <property type="term" value="F:metal ion binding"/>
    <property type="evidence" value="ECO:0007669"/>
    <property type="project" value="UniProtKB-KW"/>
</dbReference>
<feature type="active site" description="Tele-phosphohistidine intermediate" evidence="18">
    <location>
        <position position="185"/>
    </location>
</feature>
<dbReference type="Gene3D" id="3.50.30.10">
    <property type="entry name" value="Phosphohistidine domain"/>
    <property type="match status" value="1"/>
</dbReference>
<dbReference type="Gene3D" id="3.20.20.60">
    <property type="entry name" value="Phosphoenolpyruvate-binding domains"/>
    <property type="match status" value="1"/>
</dbReference>
<keyword evidence="10 17" id="KW-0762">Sugar transport</keyword>
<comment type="similarity">
    <text evidence="5 17">Belongs to the PEP-utilizing enzyme family.</text>
</comment>
<dbReference type="InterPro" id="IPR000121">
    <property type="entry name" value="PEP_util_C"/>
</dbReference>
<dbReference type="InterPro" id="IPR036618">
    <property type="entry name" value="PtsI_HPr-bd_sf"/>
</dbReference>
<keyword evidence="15 17" id="KW-0460">Magnesium</keyword>
<evidence type="ECO:0000256" key="14">
    <source>
        <dbReference type="ARBA" id="ARBA00022777"/>
    </source>
</evidence>
<evidence type="ECO:0000256" key="17">
    <source>
        <dbReference type="PIRNR" id="PIRNR000732"/>
    </source>
</evidence>
<protein>
    <recommendedName>
        <fullName evidence="7 17">Phosphoenolpyruvate-protein phosphotransferase</fullName>
        <ecNumber evidence="6 17">2.7.3.9</ecNumber>
    </recommendedName>
    <alternativeName>
        <fullName evidence="16 17">Phosphotransferase system, enzyme I</fullName>
    </alternativeName>
</protein>
<evidence type="ECO:0000256" key="20">
    <source>
        <dbReference type="PIRSR" id="PIRSR000732-3"/>
    </source>
</evidence>
<evidence type="ECO:0000256" key="13">
    <source>
        <dbReference type="ARBA" id="ARBA00022723"/>
    </source>
</evidence>
<keyword evidence="8 17" id="KW-0813">Transport</keyword>
<comment type="subcellular location">
    <subcellularLocation>
        <location evidence="4 17">Cytoplasm</location>
    </subcellularLocation>
</comment>
<sequence length="538" mass="59667">MIKGKGKSVFSSIAIGKIFVFEKADLSYSLEGECSENELEKLNAAIDKARADLSALYEKTLKELGQEQADIIDVQSMFLEDPDFTEGIEAEINSGLSAPAAVKKVGDEMAESFASLDDDYMKARALDVRDISDRLVRTLLGADKGNQIEEPSILVSDDLTPSETISLDKSKILAIVIKNGSSNSHTAILARAMGIPALVQADIDITCTLSGKMMIVDGFDSTYVIDPDESEIKKAEKKKEDEERNKRELEQYRGKSAVTKSGKKIRVFANIGSSDDALLAVKNDADGVGLMRSEFLYLGRDSFPTEDELFEQYRKAVEALEGRLCVIRTLDIGADKKVDYFNLEEEENPALGYRGIRICIRQKDIFRTQLRAIYRASAYGKVAIMFPMIISKEEVLEIKDFLTVVEKELEDDGIAFDKNIEKGIMIETPAAAVIADELAPLVDFFSVGTNDLSQYTLAIDRQNEKLDYFFNAHHEAILRLMENVAREAVKNNIWAGICGELGSDLTLTDRFIKMGYTELSVSPAKVLSVKKNVINSEV</sequence>
<dbReference type="InterPro" id="IPR006318">
    <property type="entry name" value="PTS_EI-like"/>
</dbReference>
<dbReference type="Pfam" id="PF05524">
    <property type="entry name" value="PEP-utilisers_N"/>
    <property type="match status" value="1"/>
</dbReference>
<dbReference type="GO" id="GO:0008965">
    <property type="term" value="F:phosphoenolpyruvate-protein phosphotransferase activity"/>
    <property type="evidence" value="ECO:0007669"/>
    <property type="project" value="UniProtKB-EC"/>
</dbReference>
<evidence type="ECO:0000256" key="10">
    <source>
        <dbReference type="ARBA" id="ARBA00022597"/>
    </source>
</evidence>
<feature type="binding site" evidence="19">
    <location>
        <begin position="450"/>
        <end position="451"/>
    </location>
    <ligand>
        <name>phosphoenolpyruvate</name>
        <dbReference type="ChEBI" id="CHEBI:58702"/>
    </ligand>
</feature>
<dbReference type="PRINTS" id="PR01736">
    <property type="entry name" value="PHPHTRNFRASE"/>
</dbReference>
<reference evidence="25" key="1">
    <citation type="journal article" date="2021" name="PeerJ">
        <title>Extensive microbial diversity within the chicken gut microbiome revealed by metagenomics and culture.</title>
        <authorList>
            <person name="Gilroy R."/>
            <person name="Ravi A."/>
            <person name="Getino M."/>
            <person name="Pursley I."/>
            <person name="Horton D.L."/>
            <person name="Alikhan N.F."/>
            <person name="Baker D."/>
            <person name="Gharbi K."/>
            <person name="Hall N."/>
            <person name="Watson M."/>
            <person name="Adriaenssens E.M."/>
            <person name="Foster-Nyarko E."/>
            <person name="Jarju S."/>
            <person name="Secka A."/>
            <person name="Antonio M."/>
            <person name="Oren A."/>
            <person name="Chaudhuri R.R."/>
            <person name="La Ragione R."/>
            <person name="Hildebrand F."/>
            <person name="Pallen M.J."/>
        </authorList>
    </citation>
    <scope>NUCLEOTIDE SEQUENCE</scope>
    <source>
        <strain evidence="25">Gambia11-129</strain>
    </source>
</reference>
<keyword evidence="13 17" id="KW-0479">Metal-binding</keyword>
<evidence type="ECO:0000256" key="5">
    <source>
        <dbReference type="ARBA" id="ARBA00007837"/>
    </source>
</evidence>
<dbReference type="GO" id="GO:0009401">
    <property type="term" value="P:phosphoenolpyruvate-dependent sugar phosphotransferase system"/>
    <property type="evidence" value="ECO:0007669"/>
    <property type="project" value="UniProtKB-KW"/>
</dbReference>
<dbReference type="EC" id="2.7.3.9" evidence="6 17"/>